<dbReference type="SUPFAM" id="SSF56801">
    <property type="entry name" value="Acetyl-CoA synthetase-like"/>
    <property type="match status" value="1"/>
</dbReference>
<keyword evidence="7 8" id="KW-0007">Acetylation</keyword>
<evidence type="ECO:0000259" key="9">
    <source>
        <dbReference type="Pfam" id="PF00501"/>
    </source>
</evidence>
<comment type="catalytic activity">
    <reaction evidence="8">
        <text>acetate + ATP + CoA = acetyl-CoA + AMP + diphosphate</text>
        <dbReference type="Rhea" id="RHEA:23176"/>
        <dbReference type="ChEBI" id="CHEBI:30089"/>
        <dbReference type="ChEBI" id="CHEBI:30616"/>
        <dbReference type="ChEBI" id="CHEBI:33019"/>
        <dbReference type="ChEBI" id="CHEBI:57287"/>
        <dbReference type="ChEBI" id="CHEBI:57288"/>
        <dbReference type="ChEBI" id="CHEBI:456215"/>
        <dbReference type="EC" id="6.2.1.1"/>
    </reaction>
</comment>
<feature type="binding site" evidence="8">
    <location>
        <begin position="387"/>
        <end position="389"/>
    </location>
    <ligand>
        <name>ATP</name>
        <dbReference type="ChEBI" id="CHEBI:30616"/>
    </ligand>
</feature>
<comment type="similarity">
    <text evidence="1 8">Belongs to the ATP-dependent AMP-binding enzyme family.</text>
</comment>
<evidence type="ECO:0000256" key="7">
    <source>
        <dbReference type="ARBA" id="ARBA00022990"/>
    </source>
</evidence>
<feature type="binding site" evidence="8">
    <location>
        <position position="539"/>
    </location>
    <ligand>
        <name>Mg(2+)</name>
        <dbReference type="ChEBI" id="CHEBI:18420"/>
    </ligand>
</feature>
<dbReference type="GO" id="GO:0003987">
    <property type="term" value="F:acetate-CoA ligase activity"/>
    <property type="evidence" value="ECO:0007669"/>
    <property type="project" value="UniProtKB-EC"/>
</dbReference>
<protein>
    <recommendedName>
        <fullName evidence="8">Acetyl-coenzyme A synthetase</fullName>
        <shortName evidence="8">AcCoA synthetase</shortName>
        <shortName evidence="8">Acs</shortName>
        <ecNumber evidence="8">6.2.1.1</ecNumber>
    </recommendedName>
    <alternativeName>
        <fullName evidence="8">Acetate--CoA ligase</fullName>
    </alternativeName>
    <alternativeName>
        <fullName evidence="8">Acyl-activating enzyme</fullName>
    </alternativeName>
</protein>
<feature type="domain" description="AMP-binding enzyme C-terminal" evidence="10">
    <location>
        <begin position="531"/>
        <end position="609"/>
    </location>
</feature>
<feature type="binding site" evidence="8">
    <location>
        <begin position="411"/>
        <end position="416"/>
    </location>
    <ligand>
        <name>ATP</name>
        <dbReference type="ChEBI" id="CHEBI:30616"/>
    </ligand>
</feature>
<dbReference type="Proteomes" id="UP001058553">
    <property type="component" value="Chromosome"/>
</dbReference>
<keyword evidence="4 8" id="KW-0547">Nucleotide-binding</keyword>
<feature type="binding site" evidence="8">
    <location>
        <position position="335"/>
    </location>
    <ligand>
        <name>CoA</name>
        <dbReference type="ChEBI" id="CHEBI:57287"/>
    </ligand>
</feature>
<feature type="binding site" evidence="8">
    <location>
        <position position="537"/>
    </location>
    <ligand>
        <name>Mg(2+)</name>
        <dbReference type="ChEBI" id="CHEBI:18420"/>
    </ligand>
</feature>
<dbReference type="NCBIfam" id="NF001208">
    <property type="entry name" value="PRK00174.1"/>
    <property type="match status" value="1"/>
</dbReference>
<dbReference type="PANTHER" id="PTHR24095:SF243">
    <property type="entry name" value="ACETYL-COENZYME A SYNTHETASE"/>
    <property type="match status" value="1"/>
</dbReference>
<evidence type="ECO:0000256" key="3">
    <source>
        <dbReference type="ARBA" id="ARBA00022723"/>
    </source>
</evidence>
<keyword evidence="13" id="KW-1185">Reference proteome</keyword>
<feature type="binding site" evidence="8">
    <location>
        <position position="500"/>
    </location>
    <ligand>
        <name>ATP</name>
        <dbReference type="ChEBI" id="CHEBI:30616"/>
    </ligand>
</feature>
<dbReference type="InterPro" id="IPR045851">
    <property type="entry name" value="AMP-bd_C_sf"/>
</dbReference>
<dbReference type="EC" id="6.2.1.1" evidence="8"/>
<dbReference type="Pfam" id="PF13193">
    <property type="entry name" value="AMP-binding_C"/>
    <property type="match status" value="1"/>
</dbReference>
<dbReference type="Gene3D" id="3.40.50.12780">
    <property type="entry name" value="N-terminal domain of ligase-like"/>
    <property type="match status" value="1"/>
</dbReference>
<feature type="modified residue" description="N6-acetyllysine" evidence="8">
    <location>
        <position position="609"/>
    </location>
</feature>
<dbReference type="Gene3D" id="3.30.300.30">
    <property type="match status" value="1"/>
</dbReference>
<evidence type="ECO:0000259" key="10">
    <source>
        <dbReference type="Pfam" id="PF13193"/>
    </source>
</evidence>
<accession>A0ABY5X828</accession>
<comment type="cofactor">
    <cofactor evidence="8">
        <name>Mg(2+)</name>
        <dbReference type="ChEBI" id="CHEBI:18420"/>
    </cofactor>
</comment>
<feature type="binding site" evidence="8">
    <location>
        <position position="311"/>
    </location>
    <ligand>
        <name>CoA</name>
        <dbReference type="ChEBI" id="CHEBI:57287"/>
    </ligand>
</feature>
<comment type="function">
    <text evidence="8">Enables the cell to use acetate during aerobic growth to generate energy via the TCA cycle, and biosynthetic compounds via the glyoxylate shunt. Acetylates CheY, the response regulator involved in flagellar movement and chemotaxis.</text>
</comment>
<dbReference type="PANTHER" id="PTHR24095">
    <property type="entry name" value="ACETYL-COENZYME A SYNTHETASE"/>
    <property type="match status" value="1"/>
</dbReference>
<gene>
    <name evidence="8 12" type="primary">acs</name>
    <name evidence="12" type="ORF">NYP84_17150</name>
</gene>
<comment type="PTM">
    <text evidence="8">Acetylated. Deacetylation by the SIR2-homolog deacetylase activates the enzyme.</text>
</comment>
<dbReference type="RefSeq" id="WP_014542524.1">
    <property type="nucleotide sequence ID" value="NZ_CP103445.1"/>
</dbReference>
<evidence type="ECO:0000256" key="6">
    <source>
        <dbReference type="ARBA" id="ARBA00022842"/>
    </source>
</evidence>
<proteinExistence type="inferred from homology"/>
<dbReference type="InterPro" id="IPR025110">
    <property type="entry name" value="AMP-bd_C"/>
</dbReference>
<dbReference type="HAMAP" id="MF_01123">
    <property type="entry name" value="Ac_CoA_synth"/>
    <property type="match status" value="1"/>
</dbReference>
<keyword evidence="6 8" id="KW-0460">Magnesium</keyword>
<keyword evidence="3 8" id="KW-0479">Metal-binding</keyword>
<name>A0ABY5X828_ERWPY</name>
<evidence type="ECO:0000313" key="13">
    <source>
        <dbReference type="Proteomes" id="UP001058553"/>
    </source>
</evidence>
<dbReference type="InterPro" id="IPR011904">
    <property type="entry name" value="Ac_CoA_lig"/>
</dbReference>
<feature type="binding site" evidence="8">
    <location>
        <position position="526"/>
    </location>
    <ligand>
        <name>ATP</name>
        <dbReference type="ChEBI" id="CHEBI:30616"/>
    </ligand>
</feature>
<dbReference type="InterPro" id="IPR032387">
    <property type="entry name" value="ACAS_N"/>
</dbReference>
<evidence type="ECO:0000313" key="12">
    <source>
        <dbReference type="EMBL" id="UWS33287.1"/>
    </source>
</evidence>
<evidence type="ECO:0000256" key="1">
    <source>
        <dbReference type="ARBA" id="ARBA00006432"/>
    </source>
</evidence>
<comment type="function">
    <text evidence="8">Catalyzes the conversion of acetate into acetyl-CoA (AcCoA), an essential intermediate at the junction of anabolic and catabolic pathways. Acs undergoes a two-step reaction. In the first half reaction, Acs combines acetate with ATP to form acetyl-adenylate (AcAMP) intermediate. In the second half reaction, it can then transfer the acetyl group from AcAMP to the sulfhydryl group of CoA, forming the product AcCoA.</text>
</comment>
<dbReference type="Pfam" id="PF16177">
    <property type="entry name" value="ACAS_N"/>
    <property type="match status" value="1"/>
</dbReference>
<dbReference type="Pfam" id="PF00501">
    <property type="entry name" value="AMP-binding"/>
    <property type="match status" value="1"/>
</dbReference>
<dbReference type="CDD" id="cd05966">
    <property type="entry name" value="ACS"/>
    <property type="match status" value="1"/>
</dbReference>
<feature type="binding site" evidence="8">
    <location>
        <position position="542"/>
    </location>
    <ligand>
        <name>Mg(2+)</name>
        <dbReference type="ChEBI" id="CHEBI:18420"/>
    </ligand>
</feature>
<keyword evidence="2 8" id="KW-0436">Ligase</keyword>
<feature type="binding site" evidence="8">
    <location>
        <begin position="191"/>
        <end position="194"/>
    </location>
    <ligand>
        <name>CoA</name>
        <dbReference type="ChEBI" id="CHEBI:57287"/>
    </ligand>
</feature>
<dbReference type="InterPro" id="IPR000873">
    <property type="entry name" value="AMP-dep_synth/lig_dom"/>
</dbReference>
<feature type="domain" description="Acetyl-coenzyme A synthetase N-terminal" evidence="11">
    <location>
        <begin position="24"/>
        <end position="81"/>
    </location>
</feature>
<dbReference type="EMBL" id="CP103445">
    <property type="protein sequence ID" value="UWS33287.1"/>
    <property type="molecule type" value="Genomic_DNA"/>
</dbReference>
<organism evidence="12 13">
    <name type="scientific">Erwinia pyrifoliae</name>
    <dbReference type="NCBI Taxonomy" id="79967"/>
    <lineage>
        <taxon>Bacteria</taxon>
        <taxon>Pseudomonadati</taxon>
        <taxon>Pseudomonadota</taxon>
        <taxon>Gammaproteobacteria</taxon>
        <taxon>Enterobacterales</taxon>
        <taxon>Erwiniaceae</taxon>
        <taxon>Erwinia</taxon>
    </lineage>
</organism>
<dbReference type="NCBIfam" id="TIGR02188">
    <property type="entry name" value="Ac_CoA_lig_AcsA"/>
    <property type="match status" value="1"/>
</dbReference>
<evidence type="ECO:0000256" key="8">
    <source>
        <dbReference type="HAMAP-Rule" id="MF_01123"/>
    </source>
</evidence>
<evidence type="ECO:0000256" key="4">
    <source>
        <dbReference type="ARBA" id="ARBA00022741"/>
    </source>
</evidence>
<feature type="binding site" evidence="8">
    <location>
        <position position="523"/>
    </location>
    <ligand>
        <name>CoA</name>
        <dbReference type="ChEBI" id="CHEBI:57287"/>
    </ligand>
</feature>
<sequence>MSHAHIYPIPANIAQNTLINPRQYHSMYQQSVQDPEAFWGEQGKIVDWIKPYATVKNTSFAPGNISIRWYEDGTLNLAANCLDRHLAARGDHPAMIWEGDDASESKTITYRELHHDVCRFSNALKALGIHKGDVVAIYMPMVPEAAVAMLACARIGAVHSVIFGGFSPEAVAGRIIDSHARLVITADEGVRAGRTIPLKKNVDDALNNPGVTSVDNVIVLRRTGKEISWHHGRDLWWHEQVNSASEQHQPEEMNAEDPLFILYTSGSTGKPKGVLHTTGGYLVYAATTFKYVFDYHPEDIYWCTADVGWITGHSYLLYGPLACGATTLMFEGVPNWPKPSRMAEVVDKHRVTILYTAPTAVRALMAEGDKAIAGTHRSSLRILGSVGEPINPEAWEWFHQKIGNGHCPISDTWWQTETGGFMIAPLPGATALKPGSATHPFFGVQPALVDNEGHLQEGASEGNLVIVDSWPGQARTLFGDHQRFEQTYFSTFKNRYFSGDGARRDEDGYYWITGRVDDVLNVSGHRLGTAEIESALVSHPKIAEAAVVGIPHALKGQAIYAYITLNRGEEPSPQLYSEVRAWVRKEIGPIATPDVLHWTESLPKTRSGKIMRRILRKIATGDTSNLGDTSTLADPGVVDKLLEEKLSINMP</sequence>
<dbReference type="PROSITE" id="PS00455">
    <property type="entry name" value="AMP_BINDING"/>
    <property type="match status" value="1"/>
</dbReference>
<evidence type="ECO:0000256" key="5">
    <source>
        <dbReference type="ARBA" id="ARBA00022840"/>
    </source>
</evidence>
<evidence type="ECO:0000259" key="11">
    <source>
        <dbReference type="Pfam" id="PF16177"/>
    </source>
</evidence>
<feature type="binding site" evidence="8">
    <location>
        <position position="515"/>
    </location>
    <ligand>
        <name>ATP</name>
        <dbReference type="ChEBI" id="CHEBI:30616"/>
    </ligand>
</feature>
<feature type="binding site" evidence="8">
    <location>
        <position position="584"/>
    </location>
    <ligand>
        <name>CoA</name>
        <dbReference type="ChEBI" id="CHEBI:57287"/>
    </ligand>
</feature>
<evidence type="ECO:0000256" key="2">
    <source>
        <dbReference type="ARBA" id="ARBA00022598"/>
    </source>
</evidence>
<dbReference type="InterPro" id="IPR020845">
    <property type="entry name" value="AMP-binding_CS"/>
</dbReference>
<feature type="domain" description="AMP-dependent synthetase/ligase" evidence="9">
    <location>
        <begin position="83"/>
        <end position="466"/>
    </location>
</feature>
<keyword evidence="5 8" id="KW-0067">ATP-binding</keyword>
<dbReference type="InterPro" id="IPR042099">
    <property type="entry name" value="ANL_N_sf"/>
</dbReference>
<reference evidence="12" key="1">
    <citation type="submission" date="2022-07" db="EMBL/GenBank/DDBJ databases">
        <title>Genetic diversity of Erwinia pyrifoliae.</title>
        <authorList>
            <person name="Park D.S."/>
            <person name="Ham H."/>
        </authorList>
    </citation>
    <scope>NUCLEOTIDE SEQUENCE</scope>
    <source>
        <strain evidence="12">CP201486</strain>
    </source>
</reference>